<dbReference type="eggNOG" id="COG3332">
    <property type="taxonomic scope" value="Bacteria"/>
</dbReference>
<dbReference type="AlphaFoldDB" id="A0A081N1T7"/>
<dbReference type="RefSeq" id="WP_034877770.1">
    <property type="nucleotide sequence ID" value="NZ_JOKG01000004.1"/>
</dbReference>
<name>A0A081N1T7_9GAMM</name>
<dbReference type="PANTHER" id="PTHR17985">
    <property type="entry name" value="SER/THR-RICH PROTEIN T10 IN DGCR REGION"/>
    <property type="match status" value="1"/>
</dbReference>
<gene>
    <name evidence="1" type="ORF">GZ77_17890</name>
</gene>
<comment type="caution">
    <text evidence="1">The sequence shown here is derived from an EMBL/GenBank/DDBJ whole genome shotgun (WGS) entry which is preliminary data.</text>
</comment>
<evidence type="ECO:0008006" key="3">
    <source>
        <dbReference type="Google" id="ProtNLM"/>
    </source>
</evidence>
<organism evidence="1 2">
    <name type="scientific">Endozoicomonas montiporae</name>
    <dbReference type="NCBI Taxonomy" id="1027273"/>
    <lineage>
        <taxon>Bacteria</taxon>
        <taxon>Pseudomonadati</taxon>
        <taxon>Pseudomonadota</taxon>
        <taxon>Gammaproteobacteria</taxon>
        <taxon>Oceanospirillales</taxon>
        <taxon>Endozoicomonadaceae</taxon>
        <taxon>Endozoicomonas</taxon>
    </lineage>
</organism>
<keyword evidence="2" id="KW-1185">Reference proteome</keyword>
<protein>
    <recommendedName>
        <fullName evidence="3">NRDE family protein</fullName>
    </recommendedName>
</protein>
<dbReference type="EMBL" id="JOKG01000004">
    <property type="protein sequence ID" value="KEQ12410.1"/>
    <property type="molecule type" value="Genomic_DNA"/>
</dbReference>
<sequence>MCLIIFSWQPEARHPMTLVANRDEFYDRPTKPAHFWPDNPEIFGGQDEKAGGSWLAINRSGRFAAVTNYRKWPAPEGQVSRGHLVKNSLSSSLPTHEFLQTVQENSNLYTGFNFIAGDMNKLYYYSNIENRIVTLKPGIYGLCNQFLNSPWPKLIKAKEAVTKALDTDNSANPATLLDIMQNTEIAVDHLLPDTGIGKEKEVLLSSIFIRSPEYGTRNTSILTFDNNNGISWHEQTYGSNGRHQSLKQFSIELKA</sequence>
<reference evidence="1 2" key="1">
    <citation type="submission" date="2014-06" db="EMBL/GenBank/DDBJ databases">
        <title>Whole Genome Sequences of Three Symbiotic Endozoicomonas Bacteria.</title>
        <authorList>
            <person name="Neave M.J."/>
            <person name="Apprill A."/>
            <person name="Voolstra C.R."/>
        </authorList>
    </citation>
    <scope>NUCLEOTIDE SEQUENCE [LARGE SCALE GENOMIC DNA]</scope>
    <source>
        <strain evidence="1 2">LMG 24815</strain>
    </source>
</reference>
<dbReference type="InterPro" id="IPR008551">
    <property type="entry name" value="TANGO2"/>
</dbReference>
<dbReference type="Pfam" id="PF05742">
    <property type="entry name" value="TANGO2"/>
    <property type="match status" value="1"/>
</dbReference>
<proteinExistence type="predicted"/>
<dbReference type="PANTHER" id="PTHR17985:SF8">
    <property type="entry name" value="TRANSPORT AND GOLGI ORGANIZATION PROTEIN 2 HOMOLOG"/>
    <property type="match status" value="1"/>
</dbReference>
<evidence type="ECO:0000313" key="2">
    <source>
        <dbReference type="Proteomes" id="UP000028006"/>
    </source>
</evidence>
<evidence type="ECO:0000313" key="1">
    <source>
        <dbReference type="EMBL" id="KEQ12410.1"/>
    </source>
</evidence>
<accession>A0A081N1T7</accession>
<dbReference type="Proteomes" id="UP000028006">
    <property type="component" value="Unassembled WGS sequence"/>
</dbReference>